<feature type="transmembrane region" description="Helical" evidence="1">
    <location>
        <begin position="37"/>
        <end position="57"/>
    </location>
</feature>
<proteinExistence type="predicted"/>
<gene>
    <name evidence="2" type="ORF">O3M35_001272</name>
</gene>
<dbReference type="EMBL" id="JAPXFL010000001">
    <property type="protein sequence ID" value="KAK9512973.1"/>
    <property type="molecule type" value="Genomic_DNA"/>
</dbReference>
<accession>A0AAW1DT75</accession>
<name>A0AAW1DT75_9HEMI</name>
<protein>
    <submittedName>
        <fullName evidence="2">Uncharacterized protein</fullName>
    </submittedName>
</protein>
<evidence type="ECO:0000313" key="2">
    <source>
        <dbReference type="EMBL" id="KAK9512973.1"/>
    </source>
</evidence>
<reference evidence="2 3" key="1">
    <citation type="submission" date="2022-12" db="EMBL/GenBank/DDBJ databases">
        <title>Chromosome-level genome assembly of true bugs.</title>
        <authorList>
            <person name="Ma L."/>
            <person name="Li H."/>
        </authorList>
    </citation>
    <scope>NUCLEOTIDE SEQUENCE [LARGE SCALE GENOMIC DNA]</scope>
    <source>
        <strain evidence="2">Lab_2022b</strain>
    </source>
</reference>
<keyword evidence="3" id="KW-1185">Reference proteome</keyword>
<keyword evidence="1" id="KW-1133">Transmembrane helix</keyword>
<keyword evidence="1" id="KW-0472">Membrane</keyword>
<keyword evidence="1" id="KW-0812">Transmembrane</keyword>
<evidence type="ECO:0000313" key="3">
    <source>
        <dbReference type="Proteomes" id="UP001461498"/>
    </source>
</evidence>
<comment type="caution">
    <text evidence="2">The sequence shown here is derived from an EMBL/GenBank/DDBJ whole genome shotgun (WGS) entry which is preliminary data.</text>
</comment>
<sequence length="76" mass="8714">MDKLLTCLLKLISQKLVFDPKPVWQLLNAFHCSSPDSYMGITITRLTVLCLCSLLALKPKVIYYLFHLTTVSKKKK</sequence>
<dbReference type="AlphaFoldDB" id="A0AAW1DT75"/>
<organism evidence="2 3">
    <name type="scientific">Rhynocoris fuscipes</name>
    <dbReference type="NCBI Taxonomy" id="488301"/>
    <lineage>
        <taxon>Eukaryota</taxon>
        <taxon>Metazoa</taxon>
        <taxon>Ecdysozoa</taxon>
        <taxon>Arthropoda</taxon>
        <taxon>Hexapoda</taxon>
        <taxon>Insecta</taxon>
        <taxon>Pterygota</taxon>
        <taxon>Neoptera</taxon>
        <taxon>Paraneoptera</taxon>
        <taxon>Hemiptera</taxon>
        <taxon>Heteroptera</taxon>
        <taxon>Panheteroptera</taxon>
        <taxon>Cimicomorpha</taxon>
        <taxon>Reduviidae</taxon>
        <taxon>Harpactorinae</taxon>
        <taxon>Harpactorini</taxon>
        <taxon>Rhynocoris</taxon>
    </lineage>
</organism>
<dbReference type="Proteomes" id="UP001461498">
    <property type="component" value="Unassembled WGS sequence"/>
</dbReference>
<evidence type="ECO:0000256" key="1">
    <source>
        <dbReference type="SAM" id="Phobius"/>
    </source>
</evidence>